<feature type="domain" description="BPL/LPL catalytic" evidence="5">
    <location>
        <begin position="17"/>
        <end position="189"/>
    </location>
</feature>
<sequence>MSEQTTDCRTDWYGDWRLECYEELTSTSDICLERARKGEAPGLALLALRQTKGRGSRGRNWANAGQSLAFSVLLDAGQAGQDALGGWPFVASLAFFEGLATGVPAARARLMIKWPNDILLDGQKLGGILIEREGPMLVIGMGANLQQPPQEVQIGRTAASLGQCGPVPPPADVAKAILAQLAHWCTVWRQDGFAVLCAEWRKRAHPVGTPLVVSGGTTYEKGQFAGLAADGRLLLETEQGMKTIATGDILLAEQGADVASRH</sequence>
<dbReference type="GO" id="GO:0005737">
    <property type="term" value="C:cytoplasm"/>
    <property type="evidence" value="ECO:0007669"/>
    <property type="project" value="TreeGrafter"/>
</dbReference>
<dbReference type="Pfam" id="PF03099">
    <property type="entry name" value="BPL_LplA_LipB"/>
    <property type="match status" value="1"/>
</dbReference>
<dbReference type="RefSeq" id="WP_077931463.1">
    <property type="nucleotide sequence ID" value="NZ_CP014687.1"/>
</dbReference>
<reference evidence="6 7" key="1">
    <citation type="submission" date="2016-03" db="EMBL/GenBank/DDBJ databases">
        <title>Acetic acid bacteria sequencing.</title>
        <authorList>
            <person name="Brandt J."/>
            <person name="Jakob F."/>
            <person name="Vogel R.F."/>
        </authorList>
    </citation>
    <scope>NUCLEOTIDE SEQUENCE [LARGE SCALE GENOMIC DNA]</scope>
    <source>
        <strain evidence="6 7">TMW2.1084</strain>
    </source>
</reference>
<dbReference type="Gene3D" id="3.30.930.10">
    <property type="entry name" value="Bira Bifunctional Protein, Domain 2"/>
    <property type="match status" value="1"/>
</dbReference>
<dbReference type="EMBL" id="CP014687">
    <property type="protein sequence ID" value="AQT05726.1"/>
    <property type="molecule type" value="Genomic_DNA"/>
</dbReference>
<gene>
    <name evidence="6" type="ORF">A0U91_13805</name>
</gene>
<dbReference type="InterPro" id="IPR004408">
    <property type="entry name" value="Biotin_CoA_COase_ligase"/>
</dbReference>
<evidence type="ECO:0000256" key="4">
    <source>
        <dbReference type="ARBA" id="ARBA00047846"/>
    </source>
</evidence>
<dbReference type="PROSITE" id="PS51733">
    <property type="entry name" value="BPL_LPL_CATALYTIC"/>
    <property type="match status" value="1"/>
</dbReference>
<protein>
    <recommendedName>
        <fullName evidence="3">biotin--[biotin carboxyl-carrier protein] ligase</fullName>
        <ecNumber evidence="3">6.3.4.15</ecNumber>
    </recommendedName>
</protein>
<dbReference type="Proteomes" id="UP000189055">
    <property type="component" value="Chromosome"/>
</dbReference>
<dbReference type="InterPro" id="IPR004143">
    <property type="entry name" value="BPL_LPL_catalytic"/>
</dbReference>
<organism evidence="6 7">
    <name type="scientific">Acetobacter persici</name>
    <dbReference type="NCBI Taxonomy" id="1076596"/>
    <lineage>
        <taxon>Bacteria</taxon>
        <taxon>Pseudomonadati</taxon>
        <taxon>Pseudomonadota</taxon>
        <taxon>Alphaproteobacteria</taxon>
        <taxon>Acetobacterales</taxon>
        <taxon>Acetobacteraceae</taxon>
        <taxon>Acetobacter</taxon>
    </lineage>
</organism>
<dbReference type="InterPro" id="IPR045864">
    <property type="entry name" value="aa-tRNA-synth_II/BPL/LPL"/>
</dbReference>
<dbReference type="PANTHER" id="PTHR12835:SF5">
    <property type="entry name" value="BIOTIN--PROTEIN LIGASE"/>
    <property type="match status" value="1"/>
</dbReference>
<evidence type="ECO:0000256" key="3">
    <source>
        <dbReference type="ARBA" id="ARBA00024227"/>
    </source>
</evidence>
<dbReference type="NCBIfam" id="TIGR00121">
    <property type="entry name" value="birA_ligase"/>
    <property type="match status" value="1"/>
</dbReference>
<evidence type="ECO:0000256" key="2">
    <source>
        <dbReference type="ARBA" id="ARBA00023267"/>
    </source>
</evidence>
<evidence type="ECO:0000313" key="6">
    <source>
        <dbReference type="EMBL" id="AQT05726.1"/>
    </source>
</evidence>
<comment type="catalytic activity">
    <reaction evidence="4">
        <text>biotin + L-lysyl-[protein] + ATP = N(6)-biotinyl-L-lysyl-[protein] + AMP + diphosphate + H(+)</text>
        <dbReference type="Rhea" id="RHEA:11756"/>
        <dbReference type="Rhea" id="RHEA-COMP:9752"/>
        <dbReference type="Rhea" id="RHEA-COMP:10505"/>
        <dbReference type="ChEBI" id="CHEBI:15378"/>
        <dbReference type="ChEBI" id="CHEBI:29969"/>
        <dbReference type="ChEBI" id="CHEBI:30616"/>
        <dbReference type="ChEBI" id="CHEBI:33019"/>
        <dbReference type="ChEBI" id="CHEBI:57586"/>
        <dbReference type="ChEBI" id="CHEBI:83144"/>
        <dbReference type="ChEBI" id="CHEBI:456215"/>
        <dbReference type="EC" id="6.3.4.15"/>
    </reaction>
</comment>
<dbReference type="SUPFAM" id="SSF55681">
    <property type="entry name" value="Class II aaRS and biotin synthetases"/>
    <property type="match status" value="1"/>
</dbReference>
<dbReference type="PANTHER" id="PTHR12835">
    <property type="entry name" value="BIOTIN PROTEIN LIGASE"/>
    <property type="match status" value="1"/>
</dbReference>
<dbReference type="EC" id="6.3.4.15" evidence="3"/>
<dbReference type="KEGG" id="aper:A0U91_13805"/>
<keyword evidence="1 6" id="KW-0436">Ligase</keyword>
<accession>A0A1U9LGZ7</accession>
<dbReference type="STRING" id="1076596.A0U91_13805"/>
<keyword evidence="2" id="KW-0092">Biotin</keyword>
<dbReference type="GO" id="GO:0004077">
    <property type="term" value="F:biotin--[biotin carboxyl-carrier protein] ligase activity"/>
    <property type="evidence" value="ECO:0007669"/>
    <property type="project" value="UniProtKB-EC"/>
</dbReference>
<evidence type="ECO:0000256" key="1">
    <source>
        <dbReference type="ARBA" id="ARBA00022598"/>
    </source>
</evidence>
<dbReference type="InterPro" id="IPR003142">
    <property type="entry name" value="BPL_C"/>
</dbReference>
<name>A0A1U9LGZ7_9PROT</name>
<dbReference type="AlphaFoldDB" id="A0A1U9LGZ7"/>
<evidence type="ECO:0000313" key="7">
    <source>
        <dbReference type="Proteomes" id="UP000189055"/>
    </source>
</evidence>
<evidence type="ECO:0000259" key="5">
    <source>
        <dbReference type="PROSITE" id="PS51733"/>
    </source>
</evidence>
<dbReference type="Pfam" id="PF02237">
    <property type="entry name" value="BPL_C"/>
    <property type="match status" value="1"/>
</dbReference>
<proteinExistence type="predicted"/>
<dbReference type="CDD" id="cd16442">
    <property type="entry name" value="BPL"/>
    <property type="match status" value="1"/>
</dbReference>